<organism evidence="7 8">
    <name type="scientific">Toxocara canis</name>
    <name type="common">Canine roundworm</name>
    <dbReference type="NCBI Taxonomy" id="6265"/>
    <lineage>
        <taxon>Eukaryota</taxon>
        <taxon>Metazoa</taxon>
        <taxon>Ecdysozoa</taxon>
        <taxon>Nematoda</taxon>
        <taxon>Chromadorea</taxon>
        <taxon>Rhabditida</taxon>
        <taxon>Spirurina</taxon>
        <taxon>Ascaridomorpha</taxon>
        <taxon>Ascaridoidea</taxon>
        <taxon>Toxocaridae</taxon>
        <taxon>Toxocara</taxon>
    </lineage>
</organism>
<keyword evidence="2" id="KW-0433">Leucine-rich repeat</keyword>
<protein>
    <submittedName>
        <fullName evidence="8">Protein phosphatase 1 regulatory subunit 7</fullName>
    </submittedName>
</protein>
<dbReference type="AlphaFoldDB" id="A0A183UMQ1"/>
<dbReference type="Gene3D" id="3.80.10.10">
    <property type="entry name" value="Ribonuclease Inhibitor"/>
    <property type="match status" value="2"/>
</dbReference>
<evidence type="ECO:0000256" key="4">
    <source>
        <dbReference type="ARBA" id="ARBA00023242"/>
    </source>
</evidence>
<dbReference type="InterPro" id="IPR001611">
    <property type="entry name" value="Leu-rich_rpt"/>
</dbReference>
<dbReference type="EMBL" id="UYWY01020278">
    <property type="protein sequence ID" value="VDM41092.1"/>
    <property type="molecule type" value="Genomic_DNA"/>
</dbReference>
<proteinExistence type="inferred from homology"/>
<gene>
    <name evidence="6" type="ORF">TCNE_LOCUS9771</name>
</gene>
<dbReference type="InterPro" id="IPR032675">
    <property type="entry name" value="LRR_dom_sf"/>
</dbReference>
<dbReference type="Proteomes" id="UP000050794">
    <property type="component" value="Unassembled WGS sequence"/>
</dbReference>
<evidence type="ECO:0000256" key="3">
    <source>
        <dbReference type="ARBA" id="ARBA00022737"/>
    </source>
</evidence>
<evidence type="ECO:0000256" key="2">
    <source>
        <dbReference type="ARBA" id="ARBA00022614"/>
    </source>
</evidence>
<reference evidence="6 7" key="2">
    <citation type="submission" date="2018-11" db="EMBL/GenBank/DDBJ databases">
        <authorList>
            <consortium name="Pathogen Informatics"/>
        </authorList>
    </citation>
    <scope>NUCLEOTIDE SEQUENCE [LARGE SCALE GENOMIC DNA]</scope>
</reference>
<keyword evidence="3" id="KW-0677">Repeat</keyword>
<dbReference type="InterPro" id="IPR050576">
    <property type="entry name" value="Cilia_flagella_integrity"/>
</dbReference>
<evidence type="ECO:0000313" key="6">
    <source>
        <dbReference type="EMBL" id="VDM41092.1"/>
    </source>
</evidence>
<dbReference type="WBParaSite" id="TCNE_0000977101-mRNA-1">
    <property type="protein sequence ID" value="TCNE_0000977101-mRNA-1"/>
    <property type="gene ID" value="TCNE_0000977101"/>
</dbReference>
<evidence type="ECO:0000313" key="7">
    <source>
        <dbReference type="Proteomes" id="UP000050794"/>
    </source>
</evidence>
<evidence type="ECO:0000256" key="5">
    <source>
        <dbReference type="ARBA" id="ARBA00023460"/>
    </source>
</evidence>
<comment type="similarity">
    <text evidence="5">Belongs to the SDS22 family.</text>
</comment>
<comment type="subcellular location">
    <subcellularLocation>
        <location evidence="1">Nucleus</location>
    </subcellularLocation>
</comment>
<keyword evidence="4" id="KW-0539">Nucleus</keyword>
<keyword evidence="7" id="KW-1185">Reference proteome</keyword>
<dbReference type="PANTHER" id="PTHR45973">
    <property type="entry name" value="PROTEIN PHOSPHATASE 1 REGULATORY SUBUNIT SDS22-RELATED"/>
    <property type="match status" value="1"/>
</dbReference>
<evidence type="ECO:0000256" key="1">
    <source>
        <dbReference type="ARBA" id="ARBA00004123"/>
    </source>
</evidence>
<dbReference type="InterPro" id="IPR003591">
    <property type="entry name" value="Leu-rich_rpt_typical-subtyp"/>
</dbReference>
<accession>A0A183UMQ1</accession>
<dbReference type="Pfam" id="PF12799">
    <property type="entry name" value="LRR_4"/>
    <property type="match status" value="2"/>
</dbReference>
<dbReference type="GO" id="GO:0005634">
    <property type="term" value="C:nucleus"/>
    <property type="evidence" value="ECO:0007669"/>
    <property type="project" value="UniProtKB-SubCell"/>
</dbReference>
<sequence length="255" mass="28643">MSEGSHCLDAGEEVPAEDDEIDMEAESLSLIRRRIRKIENYGRMKNLKSLCLRWNLISKIENLDGLNHLRNRCDTSYLQISEIAGLESLVTLEVLDMSFNRIAKIGGLDTLVNLKALYLVHNKIRKIENLRALKKLELLELGDNHIQCIENVNGLKRLQKLFLGANQIRTIENLDELTSLTVLSLPGNAITKIEGCSLSNFTVYASPDSNTSIFDGGSAQTRLQIKTIDCIPANWIPGDPWQPLHTTSDEETVEE</sequence>
<dbReference type="InterPro" id="IPR025875">
    <property type="entry name" value="Leu-rich_rpt_4"/>
</dbReference>
<dbReference type="SUPFAM" id="SSF52058">
    <property type="entry name" value="L domain-like"/>
    <property type="match status" value="1"/>
</dbReference>
<evidence type="ECO:0000313" key="8">
    <source>
        <dbReference type="WBParaSite" id="TCNE_0000977101-mRNA-1"/>
    </source>
</evidence>
<reference evidence="8" key="1">
    <citation type="submission" date="2016-06" db="UniProtKB">
        <authorList>
            <consortium name="WormBaseParasite"/>
        </authorList>
    </citation>
    <scope>IDENTIFICATION</scope>
</reference>
<dbReference type="PROSITE" id="PS51450">
    <property type="entry name" value="LRR"/>
    <property type="match status" value="6"/>
</dbReference>
<dbReference type="SMART" id="SM00365">
    <property type="entry name" value="LRR_SD22"/>
    <property type="match status" value="6"/>
</dbReference>
<dbReference type="SMART" id="SM00369">
    <property type="entry name" value="LRR_TYP"/>
    <property type="match status" value="6"/>
</dbReference>
<dbReference type="PANTHER" id="PTHR45973:SF23">
    <property type="entry name" value="PROTEIN PHOSPHATASE 1 REGULATORY SUBUNIT 7"/>
    <property type="match status" value="1"/>
</dbReference>
<name>A0A183UMQ1_TOXCA</name>